<evidence type="ECO:0000313" key="21">
    <source>
        <dbReference type="Proteomes" id="UP000192247"/>
    </source>
</evidence>
<dbReference type="PROSITE" id="PS01136">
    <property type="entry name" value="UPF0034"/>
    <property type="match status" value="1"/>
</dbReference>
<dbReference type="Proteomes" id="UP000192247">
    <property type="component" value="Unassembled WGS sequence"/>
</dbReference>
<dbReference type="OrthoDB" id="259935at2759"/>
<evidence type="ECO:0000256" key="15">
    <source>
        <dbReference type="ARBA" id="ARBA00048266"/>
    </source>
</evidence>
<evidence type="ECO:0000256" key="1">
    <source>
        <dbReference type="ARBA" id="ARBA00001917"/>
    </source>
</evidence>
<comment type="similarity">
    <text evidence="2">Belongs to the Dus family. Dus3 subfamily.</text>
</comment>
<comment type="catalytic activity">
    <reaction evidence="15">
        <text>5,6-dihydrouridine(47) in tRNA + NAD(+) = uridine(47) in tRNA + NADH + H(+)</text>
        <dbReference type="Rhea" id="RHEA:53364"/>
        <dbReference type="Rhea" id="RHEA-COMP:13539"/>
        <dbReference type="Rhea" id="RHEA-COMP:13540"/>
        <dbReference type="ChEBI" id="CHEBI:15378"/>
        <dbReference type="ChEBI" id="CHEBI:57540"/>
        <dbReference type="ChEBI" id="CHEBI:57945"/>
        <dbReference type="ChEBI" id="CHEBI:65315"/>
        <dbReference type="ChEBI" id="CHEBI:74443"/>
        <dbReference type="EC" id="1.3.1.89"/>
    </reaction>
    <physiologicalReaction direction="right-to-left" evidence="15">
        <dbReference type="Rhea" id="RHEA:53366"/>
    </physiologicalReaction>
</comment>
<dbReference type="GO" id="GO:0008270">
    <property type="term" value="F:zinc ion binding"/>
    <property type="evidence" value="ECO:0007669"/>
    <property type="project" value="UniProtKB-KW"/>
</dbReference>
<evidence type="ECO:0000256" key="6">
    <source>
        <dbReference type="ARBA" id="ARBA00022664"/>
    </source>
</evidence>
<dbReference type="Gene3D" id="3.20.20.70">
    <property type="entry name" value="Aldolase class I"/>
    <property type="match status" value="1"/>
</dbReference>
<feature type="non-terminal residue" evidence="20">
    <location>
        <position position="554"/>
    </location>
</feature>
<keyword evidence="14" id="KW-0520">NAD</keyword>
<evidence type="ECO:0000256" key="5">
    <source>
        <dbReference type="ARBA" id="ARBA00022643"/>
    </source>
</evidence>
<comment type="cofactor">
    <cofactor evidence="1">
        <name>FMN</name>
        <dbReference type="ChEBI" id="CHEBI:58210"/>
    </cofactor>
</comment>
<evidence type="ECO:0000256" key="12">
    <source>
        <dbReference type="ARBA" id="ARBA00022857"/>
    </source>
</evidence>
<comment type="catalytic activity">
    <reaction evidence="17">
        <text>a 5,6-dihydrouridine in mRNA + NADP(+) = a uridine in mRNA + NADPH + H(+)</text>
        <dbReference type="Rhea" id="RHEA:69855"/>
        <dbReference type="Rhea" id="RHEA-COMP:14658"/>
        <dbReference type="Rhea" id="RHEA-COMP:17789"/>
        <dbReference type="ChEBI" id="CHEBI:15378"/>
        <dbReference type="ChEBI" id="CHEBI:57783"/>
        <dbReference type="ChEBI" id="CHEBI:58349"/>
        <dbReference type="ChEBI" id="CHEBI:65315"/>
        <dbReference type="ChEBI" id="CHEBI:74443"/>
    </reaction>
    <physiologicalReaction direction="right-to-left" evidence="17">
        <dbReference type="Rhea" id="RHEA:69857"/>
    </physiologicalReaction>
</comment>
<evidence type="ECO:0000256" key="11">
    <source>
        <dbReference type="ARBA" id="ARBA00022833"/>
    </source>
</evidence>
<evidence type="ECO:0000256" key="8">
    <source>
        <dbReference type="ARBA" id="ARBA00022723"/>
    </source>
</evidence>
<dbReference type="SUPFAM" id="SSF51395">
    <property type="entry name" value="FMN-linked oxidoreductases"/>
    <property type="match status" value="1"/>
</dbReference>
<accession>A0A1V9XNZ1</accession>
<dbReference type="FunFam" id="3.20.20.70:FF:000067">
    <property type="entry name" value="tRNA-dihydrouridine(47) synthase [NAD(P)(+)]"/>
    <property type="match status" value="1"/>
</dbReference>
<evidence type="ECO:0000259" key="19">
    <source>
        <dbReference type="Pfam" id="PF01207"/>
    </source>
</evidence>
<comment type="catalytic activity">
    <reaction evidence="16">
        <text>a 5,6-dihydrouridine in mRNA + NAD(+) = a uridine in mRNA + NADH + H(+)</text>
        <dbReference type="Rhea" id="RHEA:69851"/>
        <dbReference type="Rhea" id="RHEA-COMP:14658"/>
        <dbReference type="Rhea" id="RHEA-COMP:17789"/>
        <dbReference type="ChEBI" id="CHEBI:15378"/>
        <dbReference type="ChEBI" id="CHEBI:57540"/>
        <dbReference type="ChEBI" id="CHEBI:57945"/>
        <dbReference type="ChEBI" id="CHEBI:65315"/>
        <dbReference type="ChEBI" id="CHEBI:74443"/>
    </reaction>
    <physiologicalReaction direction="right-to-left" evidence="16">
        <dbReference type="Rhea" id="RHEA:69853"/>
    </physiologicalReaction>
</comment>
<keyword evidence="13" id="KW-0560">Oxidoreductase</keyword>
<keyword evidence="7" id="KW-0819">tRNA processing</keyword>
<dbReference type="CDD" id="cd02801">
    <property type="entry name" value="DUS_like_FMN"/>
    <property type="match status" value="1"/>
</dbReference>
<dbReference type="InterPro" id="IPR035587">
    <property type="entry name" value="DUS-like_FMN-bd"/>
</dbReference>
<keyword evidence="21" id="KW-1185">Reference proteome</keyword>
<keyword evidence="8" id="KW-0479">Metal-binding</keyword>
<evidence type="ECO:0000256" key="9">
    <source>
        <dbReference type="ARBA" id="ARBA00022737"/>
    </source>
</evidence>
<dbReference type="GO" id="GO:0003723">
    <property type="term" value="F:RNA binding"/>
    <property type="evidence" value="ECO:0007669"/>
    <property type="project" value="TreeGrafter"/>
</dbReference>
<dbReference type="InParanoid" id="A0A1V9XNZ1"/>
<keyword evidence="9" id="KW-0677">Repeat</keyword>
<comment type="catalytic activity">
    <reaction evidence="18">
        <text>5,6-dihydrouridine(47) in tRNA + NADP(+) = uridine(47) in tRNA + NADPH + H(+)</text>
        <dbReference type="Rhea" id="RHEA:53360"/>
        <dbReference type="Rhea" id="RHEA-COMP:13539"/>
        <dbReference type="Rhea" id="RHEA-COMP:13540"/>
        <dbReference type="ChEBI" id="CHEBI:15378"/>
        <dbReference type="ChEBI" id="CHEBI:57783"/>
        <dbReference type="ChEBI" id="CHEBI:58349"/>
        <dbReference type="ChEBI" id="CHEBI:65315"/>
        <dbReference type="ChEBI" id="CHEBI:74443"/>
        <dbReference type="EC" id="1.3.1.89"/>
    </reaction>
    <physiologicalReaction direction="right-to-left" evidence="18">
        <dbReference type="Rhea" id="RHEA:53362"/>
    </physiologicalReaction>
</comment>
<protein>
    <recommendedName>
        <fullName evidence="3">tRNA-dihydrouridine(47) synthase [NAD(P)(+)]</fullName>
        <ecNumber evidence="3">1.3.1.89</ecNumber>
    </recommendedName>
</protein>
<gene>
    <name evidence="20" type="ORF">BIW11_08568</name>
</gene>
<dbReference type="InterPro" id="IPR018517">
    <property type="entry name" value="tRNA_hU_synthase_CS"/>
</dbReference>
<dbReference type="PANTHER" id="PTHR45846:SF1">
    <property type="entry name" value="TRNA-DIHYDROURIDINE(47) SYNTHASE [NAD(P)(+)]-LIKE"/>
    <property type="match status" value="1"/>
</dbReference>
<proteinExistence type="inferred from homology"/>
<evidence type="ECO:0000256" key="3">
    <source>
        <dbReference type="ARBA" id="ARBA00012376"/>
    </source>
</evidence>
<evidence type="ECO:0000256" key="4">
    <source>
        <dbReference type="ARBA" id="ARBA00022630"/>
    </source>
</evidence>
<dbReference type="Pfam" id="PF01207">
    <property type="entry name" value="Dus"/>
    <property type="match status" value="1"/>
</dbReference>
<sequence>MTLIKLLFLKTKKNGVFVIKCSGTLILGPIFDCFSVIDCLMFNNKMRMCAPSLVIRLKNNFVCVAPVSRKSSEMTQKQEVLFTLKKIGDNLNIDSVKKDSSCNTLTSGKQQKLVAVAPIKSEYVLLDKQRELNLTYVSNTIKNEFVKNNEVGDEPPLKKIKGYDEDPEKNKLTKELQVKLRKRLFYFDKTEEPLKKVNSKEYLKYKNETADDSEKIKLRLEERKKVDFKGKLYLAPLTTVGNLPFRRICKEFGADVTCGEMAMATNLLQGQMSEWALLRRHSSEDIFGIQLCGGHADVMSRCAQLLQEQCNVDFIDINMGCPIDFIFKKGSGSGLMNHTNKVNEIVFAMTEASDIPLTLKMRAAVQEGRNIAHKIIEDLKPWANRISLFTVHGRSREQRYTKLANWNYIGECARAAYPQIPLFGSGDILSYEDYETNRRNFGVDGILLARGALIKPWIFTEIRERRHWDISSLERLELLKKYVNYGLDHWGADTEGIERIRRFLLEWLSFLHRYIPVGLLEVLPQRINDRPPSYRGRDDLETLMASPSCADWIR</sequence>
<dbReference type="EC" id="1.3.1.89" evidence="3"/>
<feature type="domain" description="DUS-like FMN-binding" evidence="19">
    <location>
        <begin position="234"/>
        <end position="468"/>
    </location>
</feature>
<keyword evidence="12" id="KW-0521">NADP</keyword>
<dbReference type="GO" id="GO:0102265">
    <property type="term" value="F:tRNA-dihydrouridine47 synthase activity"/>
    <property type="evidence" value="ECO:0007669"/>
    <property type="project" value="UniProtKB-EC"/>
</dbReference>
<evidence type="ECO:0000256" key="16">
    <source>
        <dbReference type="ARBA" id="ARBA00048342"/>
    </source>
</evidence>
<evidence type="ECO:0000256" key="17">
    <source>
        <dbReference type="ARBA" id="ARBA00049447"/>
    </source>
</evidence>
<evidence type="ECO:0000256" key="13">
    <source>
        <dbReference type="ARBA" id="ARBA00023002"/>
    </source>
</evidence>
<dbReference type="FunCoup" id="A0A1V9XNZ1">
    <property type="interactions" value="1095"/>
</dbReference>
<dbReference type="AlphaFoldDB" id="A0A1V9XNZ1"/>
<comment type="caution">
    <text evidence="20">The sequence shown here is derived from an EMBL/GenBank/DDBJ whole genome shotgun (WGS) entry which is preliminary data.</text>
</comment>
<evidence type="ECO:0000256" key="18">
    <source>
        <dbReference type="ARBA" id="ARBA00049513"/>
    </source>
</evidence>
<evidence type="ECO:0000313" key="20">
    <source>
        <dbReference type="EMBL" id="OQR75225.1"/>
    </source>
</evidence>
<dbReference type="STRING" id="418985.A0A1V9XNZ1"/>
<dbReference type="EMBL" id="MNPL01006662">
    <property type="protein sequence ID" value="OQR75225.1"/>
    <property type="molecule type" value="Genomic_DNA"/>
</dbReference>
<dbReference type="GO" id="GO:0006397">
    <property type="term" value="P:mRNA processing"/>
    <property type="evidence" value="ECO:0007669"/>
    <property type="project" value="UniProtKB-KW"/>
</dbReference>
<evidence type="ECO:0000256" key="14">
    <source>
        <dbReference type="ARBA" id="ARBA00023027"/>
    </source>
</evidence>
<keyword evidence="6" id="KW-0507">mRNA processing</keyword>
<dbReference type="InterPro" id="IPR013785">
    <property type="entry name" value="Aldolase_TIM"/>
</dbReference>
<name>A0A1V9XNZ1_9ACAR</name>
<dbReference type="PANTHER" id="PTHR45846">
    <property type="entry name" value="TRNA-DIHYDROURIDINE(47) SYNTHASE [NAD(P)(+)]-LIKE"/>
    <property type="match status" value="1"/>
</dbReference>
<keyword evidence="11" id="KW-0862">Zinc</keyword>
<evidence type="ECO:0000256" key="7">
    <source>
        <dbReference type="ARBA" id="ARBA00022694"/>
    </source>
</evidence>
<keyword evidence="4" id="KW-0285">Flavoprotein</keyword>
<keyword evidence="5" id="KW-0288">FMN</keyword>
<organism evidence="20 21">
    <name type="scientific">Tropilaelaps mercedesae</name>
    <dbReference type="NCBI Taxonomy" id="418985"/>
    <lineage>
        <taxon>Eukaryota</taxon>
        <taxon>Metazoa</taxon>
        <taxon>Ecdysozoa</taxon>
        <taxon>Arthropoda</taxon>
        <taxon>Chelicerata</taxon>
        <taxon>Arachnida</taxon>
        <taxon>Acari</taxon>
        <taxon>Parasitiformes</taxon>
        <taxon>Mesostigmata</taxon>
        <taxon>Gamasina</taxon>
        <taxon>Dermanyssoidea</taxon>
        <taxon>Laelapidae</taxon>
        <taxon>Tropilaelaps</taxon>
    </lineage>
</organism>
<dbReference type="GO" id="GO:0050660">
    <property type="term" value="F:flavin adenine dinucleotide binding"/>
    <property type="evidence" value="ECO:0007669"/>
    <property type="project" value="InterPro"/>
</dbReference>
<evidence type="ECO:0000256" key="2">
    <source>
        <dbReference type="ARBA" id="ARBA00005451"/>
    </source>
</evidence>
<keyword evidence="10" id="KW-0863">Zinc-finger</keyword>
<reference evidence="20 21" key="1">
    <citation type="journal article" date="2017" name="Gigascience">
        <title>Draft genome of the honey bee ectoparasitic mite, Tropilaelaps mercedesae, is shaped by the parasitic life history.</title>
        <authorList>
            <person name="Dong X."/>
            <person name="Armstrong S.D."/>
            <person name="Xia D."/>
            <person name="Makepeace B.L."/>
            <person name="Darby A.C."/>
            <person name="Kadowaki T."/>
        </authorList>
    </citation>
    <scope>NUCLEOTIDE SEQUENCE [LARGE SCALE GENOMIC DNA]</scope>
    <source>
        <strain evidence="20">Wuxi-XJTLU</strain>
    </source>
</reference>
<evidence type="ECO:0000256" key="10">
    <source>
        <dbReference type="ARBA" id="ARBA00022771"/>
    </source>
</evidence>